<gene>
    <name evidence="1 3" type="ORF">BDZ99DRAFT_519286</name>
</gene>
<evidence type="ECO:0000313" key="3">
    <source>
        <dbReference type="RefSeq" id="XP_033577554.1"/>
    </source>
</evidence>
<proteinExistence type="predicted"/>
<evidence type="ECO:0000313" key="1">
    <source>
        <dbReference type="EMBL" id="KAF2810590.1"/>
    </source>
</evidence>
<reference evidence="1 3" key="1">
    <citation type="journal article" date="2020" name="Stud. Mycol.">
        <title>101 Dothideomycetes genomes: a test case for predicting lifestyles and emergence of pathogens.</title>
        <authorList>
            <person name="Haridas S."/>
            <person name="Albert R."/>
            <person name="Binder M."/>
            <person name="Bloem J."/>
            <person name="Labutti K."/>
            <person name="Salamov A."/>
            <person name="Andreopoulos B."/>
            <person name="Baker S."/>
            <person name="Barry K."/>
            <person name="Bills G."/>
            <person name="Bluhm B."/>
            <person name="Cannon C."/>
            <person name="Castanera R."/>
            <person name="Culley D."/>
            <person name="Daum C."/>
            <person name="Ezra D."/>
            <person name="Gonzalez J."/>
            <person name="Henrissat B."/>
            <person name="Kuo A."/>
            <person name="Liang C."/>
            <person name="Lipzen A."/>
            <person name="Lutzoni F."/>
            <person name="Magnuson J."/>
            <person name="Mondo S."/>
            <person name="Nolan M."/>
            <person name="Ohm R."/>
            <person name="Pangilinan J."/>
            <person name="Park H.-J."/>
            <person name="Ramirez L."/>
            <person name="Alfaro M."/>
            <person name="Sun H."/>
            <person name="Tritt A."/>
            <person name="Yoshinaga Y."/>
            <person name="Zwiers L.-H."/>
            <person name="Turgeon B."/>
            <person name="Goodwin S."/>
            <person name="Spatafora J."/>
            <person name="Crous P."/>
            <person name="Grigoriev I."/>
        </authorList>
    </citation>
    <scope>NUCLEOTIDE SEQUENCE</scope>
    <source>
        <strain evidence="1 3">CBS 304.34</strain>
    </source>
</reference>
<keyword evidence="2" id="KW-1185">Reference proteome</keyword>
<dbReference type="RefSeq" id="XP_033577554.1">
    <property type="nucleotide sequence ID" value="XM_033725395.1"/>
</dbReference>
<protein>
    <submittedName>
        <fullName evidence="1 3">Uncharacterized protein</fullName>
    </submittedName>
</protein>
<accession>A0A6A6YP86</accession>
<dbReference type="GeneID" id="54466288"/>
<dbReference type="Proteomes" id="UP000504636">
    <property type="component" value="Unplaced"/>
</dbReference>
<dbReference type="EMBL" id="MU003699">
    <property type="protein sequence ID" value="KAF2810590.1"/>
    <property type="molecule type" value="Genomic_DNA"/>
</dbReference>
<name>A0A6A6YP86_9PEZI</name>
<reference evidence="3" key="2">
    <citation type="submission" date="2020-04" db="EMBL/GenBank/DDBJ databases">
        <authorList>
            <consortium name="NCBI Genome Project"/>
        </authorList>
    </citation>
    <scope>NUCLEOTIDE SEQUENCE</scope>
    <source>
        <strain evidence="3">CBS 304.34</strain>
    </source>
</reference>
<dbReference type="AlphaFoldDB" id="A0A6A6YP86"/>
<reference evidence="3" key="3">
    <citation type="submission" date="2025-04" db="UniProtKB">
        <authorList>
            <consortium name="RefSeq"/>
        </authorList>
    </citation>
    <scope>IDENTIFICATION</scope>
    <source>
        <strain evidence="3">CBS 304.34</strain>
    </source>
</reference>
<sequence length="211" mass="23618">MSSSDIPIADSTLPWVSYKGERPKVLVSVSPLFNMLGITTHLIARPVGPGPMRTVKAGTGAEQITFEVSLEFCRSEENRNLLFLEADPGEKSFLAFEDRHPDCIQDVLEFYSADKGQPNLLPTLTTMKAAWLNLGITKFCKYVTDLNKELQVYGFMDAICFAREKGEDPTKDASCREEMQKLKMLMQKPGFENAIKEISRPVEKKKTATSS</sequence>
<organism evidence="1">
    <name type="scientific">Mytilinidion resinicola</name>
    <dbReference type="NCBI Taxonomy" id="574789"/>
    <lineage>
        <taxon>Eukaryota</taxon>
        <taxon>Fungi</taxon>
        <taxon>Dikarya</taxon>
        <taxon>Ascomycota</taxon>
        <taxon>Pezizomycotina</taxon>
        <taxon>Dothideomycetes</taxon>
        <taxon>Pleosporomycetidae</taxon>
        <taxon>Mytilinidiales</taxon>
        <taxon>Mytilinidiaceae</taxon>
        <taxon>Mytilinidion</taxon>
    </lineage>
</organism>
<evidence type="ECO:0000313" key="2">
    <source>
        <dbReference type="Proteomes" id="UP000504636"/>
    </source>
</evidence>